<reference evidence="1 2" key="1">
    <citation type="submission" date="2014-10" db="EMBL/GenBank/DDBJ databases">
        <title>Genome sequence of Ponticoccus sp. strain UMTAT08 isolated from clonal culture of toxic dinoflagellate Alexandrium tamiyavanichii.</title>
        <authorList>
            <person name="Gan H.Y."/>
            <person name="Muhd D.-D."/>
            <person name="Mohd Noor M.E."/>
            <person name="Yeong Y.S."/>
            <person name="Usup G."/>
        </authorList>
    </citation>
    <scope>NUCLEOTIDE SEQUENCE [LARGE SCALE GENOMIC DNA]</scope>
    <source>
        <strain evidence="1 2">UMTAT08</strain>
    </source>
</reference>
<protein>
    <submittedName>
        <fullName evidence="1">Uncharacterized protein</fullName>
    </submittedName>
</protein>
<proteinExistence type="predicted"/>
<accession>A0A0B3RV67</accession>
<comment type="caution">
    <text evidence="1">The sequence shown here is derived from an EMBL/GenBank/DDBJ whole genome shotgun (WGS) entry which is preliminary data.</text>
</comment>
<organism evidence="1 2">
    <name type="scientific">Mameliella alba</name>
    <dbReference type="NCBI Taxonomy" id="561184"/>
    <lineage>
        <taxon>Bacteria</taxon>
        <taxon>Pseudomonadati</taxon>
        <taxon>Pseudomonadota</taxon>
        <taxon>Alphaproteobacteria</taxon>
        <taxon>Rhodobacterales</taxon>
        <taxon>Roseobacteraceae</taxon>
        <taxon>Mameliella</taxon>
    </lineage>
</organism>
<accession>A0A225PY78</accession>
<dbReference type="RefSeq" id="WP_043144243.1">
    <property type="nucleotide sequence ID" value="NZ_AP022337.1"/>
</dbReference>
<accession>A0A225QP81</accession>
<keyword evidence="2" id="KW-1185">Reference proteome</keyword>
<name>A0A0B3RV67_9RHOB</name>
<dbReference type="EMBL" id="JSUQ01000014">
    <property type="protein sequence ID" value="KHQ51977.1"/>
    <property type="molecule type" value="Genomic_DNA"/>
</dbReference>
<dbReference type="Proteomes" id="UP000030960">
    <property type="component" value="Unassembled WGS sequence"/>
</dbReference>
<dbReference type="OrthoDB" id="7875539at2"/>
<dbReference type="GeneID" id="66501584"/>
<dbReference type="PROSITE" id="PS51257">
    <property type="entry name" value="PROKAR_LIPOPROTEIN"/>
    <property type="match status" value="1"/>
</dbReference>
<gene>
    <name evidence="1" type="ORF">OA50_03616</name>
</gene>
<evidence type="ECO:0000313" key="1">
    <source>
        <dbReference type="EMBL" id="KHQ51977.1"/>
    </source>
</evidence>
<dbReference type="AlphaFoldDB" id="A0A0B3RV67"/>
<evidence type="ECO:0000313" key="2">
    <source>
        <dbReference type="Proteomes" id="UP000030960"/>
    </source>
</evidence>
<sequence length="64" mass="6748">MHGRDTNTHRTSLALVALVALAACGDNLGEQSEDAVALDVNVLSGSRVGVANNINYCSRYPSRC</sequence>